<dbReference type="AlphaFoldDB" id="A0A1G6Y956"/>
<dbReference type="RefSeq" id="WP_091036697.1">
    <property type="nucleotide sequence ID" value="NZ_FNAD01000008.1"/>
</dbReference>
<protein>
    <submittedName>
        <fullName evidence="1">Uncharacterized protein</fullName>
    </submittedName>
</protein>
<keyword evidence="2" id="KW-1185">Reference proteome</keyword>
<dbReference type="EMBL" id="FNAD01000008">
    <property type="protein sequence ID" value="SDD86781.1"/>
    <property type="molecule type" value="Genomic_DNA"/>
</dbReference>
<dbReference type="OrthoDB" id="5193988at2"/>
<organism evidence="1 2">
    <name type="scientific">Glycomyces harbinensis</name>
    <dbReference type="NCBI Taxonomy" id="58114"/>
    <lineage>
        <taxon>Bacteria</taxon>
        <taxon>Bacillati</taxon>
        <taxon>Actinomycetota</taxon>
        <taxon>Actinomycetes</taxon>
        <taxon>Glycomycetales</taxon>
        <taxon>Glycomycetaceae</taxon>
        <taxon>Glycomyces</taxon>
    </lineage>
</organism>
<reference evidence="2" key="1">
    <citation type="submission" date="2016-10" db="EMBL/GenBank/DDBJ databases">
        <authorList>
            <person name="Varghese N."/>
            <person name="Submissions S."/>
        </authorList>
    </citation>
    <scope>NUCLEOTIDE SEQUENCE [LARGE SCALE GENOMIC DNA]</scope>
    <source>
        <strain evidence="2">CGMCC 4.3516</strain>
    </source>
</reference>
<accession>A0A1G6Y956</accession>
<dbReference type="STRING" id="58114.SAMN05216270_108201"/>
<name>A0A1G6Y956_9ACTN</name>
<evidence type="ECO:0000313" key="1">
    <source>
        <dbReference type="EMBL" id="SDD86781.1"/>
    </source>
</evidence>
<evidence type="ECO:0000313" key="2">
    <source>
        <dbReference type="Proteomes" id="UP000198949"/>
    </source>
</evidence>
<proteinExistence type="predicted"/>
<gene>
    <name evidence="1" type="ORF">SAMN05216270_108201</name>
</gene>
<sequence length="103" mass="11662">MTCKHDYWAQLDPEGEFEDWGEASIEDAIGGPEEFMMVWEELGEFGDRVALAEFTGRWMQLGEHAAQLRAKCLDAGLGERLTEQTIAGFLKEVAPRWGEPESR</sequence>
<dbReference type="Proteomes" id="UP000198949">
    <property type="component" value="Unassembled WGS sequence"/>
</dbReference>